<evidence type="ECO:0000256" key="1">
    <source>
        <dbReference type="SAM" id="Phobius"/>
    </source>
</evidence>
<evidence type="ECO:0000313" key="2">
    <source>
        <dbReference type="EMBL" id="STW71900.1"/>
    </source>
</evidence>
<reference evidence="2 3" key="1">
    <citation type="submission" date="2018-06" db="EMBL/GenBank/DDBJ databases">
        <authorList>
            <consortium name="Pathogen Informatics"/>
            <person name="Doyle S."/>
        </authorList>
    </citation>
    <scope>NUCLEOTIDE SEQUENCE [LARGE SCALE GENOMIC DNA]</scope>
    <source>
        <strain evidence="2 3">NCTC11685</strain>
    </source>
</reference>
<dbReference type="AlphaFoldDB" id="A0A7H4PHH1"/>
<organism evidence="2 3">
    <name type="scientific">Klebsiella michiganensis</name>
    <dbReference type="NCBI Taxonomy" id="1134687"/>
    <lineage>
        <taxon>Bacteria</taxon>
        <taxon>Pseudomonadati</taxon>
        <taxon>Pseudomonadota</taxon>
        <taxon>Gammaproteobacteria</taxon>
        <taxon>Enterobacterales</taxon>
        <taxon>Enterobacteriaceae</taxon>
        <taxon>Klebsiella/Raoultella group</taxon>
        <taxon>Klebsiella</taxon>
    </lineage>
</organism>
<keyword evidence="1" id="KW-0472">Membrane</keyword>
<proteinExistence type="predicted"/>
<dbReference type="EMBL" id="UGMS01000002">
    <property type="protein sequence ID" value="STW71900.1"/>
    <property type="molecule type" value="Genomic_DNA"/>
</dbReference>
<dbReference type="Pfam" id="PF13347">
    <property type="entry name" value="MFS_2"/>
    <property type="match status" value="1"/>
</dbReference>
<feature type="transmembrane region" description="Helical" evidence="1">
    <location>
        <begin position="12"/>
        <end position="34"/>
    </location>
</feature>
<evidence type="ECO:0000313" key="3">
    <source>
        <dbReference type="Proteomes" id="UP000254863"/>
    </source>
</evidence>
<dbReference type="InterPro" id="IPR036259">
    <property type="entry name" value="MFS_trans_sf"/>
</dbReference>
<protein>
    <submittedName>
        <fullName evidence="2">Xyloside transporter XynT</fullName>
    </submittedName>
</protein>
<dbReference type="SUPFAM" id="SSF103473">
    <property type="entry name" value="MFS general substrate transporter"/>
    <property type="match status" value="1"/>
</dbReference>
<accession>A0A7H4PHH1</accession>
<gene>
    <name evidence="2" type="ORF">NCTC11685_05128</name>
</gene>
<dbReference type="Proteomes" id="UP000254863">
    <property type="component" value="Unassembled WGS sequence"/>
</dbReference>
<name>A0A7H4PHH1_9ENTR</name>
<sequence length="127" mass="14059">MAWLGQGNVQNGYFYTMIVMGCLSIILFFICFGLTKERYTTDIAVNNQSSILDDLKTLLANKDWRILFALNVVNLIAVLFKGGTHALLRQQHYGTGGSGQSAADHHPGFRRAGGRCSPRLSLKILIK</sequence>
<comment type="caution">
    <text evidence="2">The sequence shown here is derived from an EMBL/GenBank/DDBJ whole genome shotgun (WGS) entry which is preliminary data.</text>
</comment>
<keyword evidence="1" id="KW-1133">Transmembrane helix</keyword>
<keyword evidence="1" id="KW-0812">Transmembrane</keyword>